<proteinExistence type="predicted"/>
<accession>A0A6J5KZE6</accession>
<protein>
    <submittedName>
        <fullName evidence="1">Uncharacterized protein</fullName>
    </submittedName>
</protein>
<organism evidence="1">
    <name type="scientific">uncultured Caudovirales phage</name>
    <dbReference type="NCBI Taxonomy" id="2100421"/>
    <lineage>
        <taxon>Viruses</taxon>
        <taxon>Duplodnaviria</taxon>
        <taxon>Heunggongvirae</taxon>
        <taxon>Uroviricota</taxon>
        <taxon>Caudoviricetes</taxon>
        <taxon>Peduoviridae</taxon>
        <taxon>Maltschvirus</taxon>
        <taxon>Maltschvirus maltsch</taxon>
    </lineage>
</organism>
<reference evidence="1" key="1">
    <citation type="submission" date="2020-04" db="EMBL/GenBank/DDBJ databases">
        <authorList>
            <person name="Chiriac C."/>
            <person name="Salcher M."/>
            <person name="Ghai R."/>
            <person name="Kavagutti S V."/>
        </authorList>
    </citation>
    <scope>NUCLEOTIDE SEQUENCE</scope>
</reference>
<dbReference type="EMBL" id="LR796204">
    <property type="protein sequence ID" value="CAB4126645.1"/>
    <property type="molecule type" value="Genomic_DNA"/>
</dbReference>
<evidence type="ECO:0000313" key="2">
    <source>
        <dbReference type="EMBL" id="CAB4133118.1"/>
    </source>
</evidence>
<name>A0A6J5KZE6_9CAUD</name>
<dbReference type="EMBL" id="LR796269">
    <property type="protein sequence ID" value="CAB4133118.1"/>
    <property type="molecule type" value="Genomic_DNA"/>
</dbReference>
<evidence type="ECO:0000313" key="1">
    <source>
        <dbReference type="EMBL" id="CAB4126645.1"/>
    </source>
</evidence>
<gene>
    <name evidence="2" type="ORF">UFOVP254_49</name>
    <name evidence="1" type="ORF">UFOVP76_4</name>
</gene>
<sequence>MTTIYTVSTESLIYQAEQIEIDAEQSLRAWIILGQCDKYSVAMARARTLRAAAGTRSIHTRREILRNAGYIIKSPKTLIGA</sequence>